<dbReference type="PROSITE" id="PS51585">
    <property type="entry name" value="SAM_MT_TPMT"/>
    <property type="match status" value="1"/>
</dbReference>
<reference evidence="5 6" key="1">
    <citation type="submission" date="2019-01" db="EMBL/GenBank/DDBJ databases">
        <title>Genome sequence of the Antarctic species Gelidibacter gilvus ACAM 158(T).</title>
        <authorList>
            <person name="Bowman J.P."/>
        </authorList>
    </citation>
    <scope>NUCLEOTIDE SEQUENCE [LARGE SCALE GENOMIC DNA]</scope>
    <source>
        <strain evidence="5 6">IC158</strain>
    </source>
</reference>
<dbReference type="EMBL" id="SDDZ01000006">
    <property type="protein sequence ID" value="RXJ49666.1"/>
    <property type="molecule type" value="Genomic_DNA"/>
</dbReference>
<proteinExistence type="predicted"/>
<gene>
    <name evidence="5" type="ORF">ESZ48_11725</name>
</gene>
<dbReference type="InterPro" id="IPR008854">
    <property type="entry name" value="TPMT"/>
</dbReference>
<accession>A0A4V1LMU0</accession>
<dbReference type="Pfam" id="PF05724">
    <property type="entry name" value="TPMT"/>
    <property type="match status" value="1"/>
</dbReference>
<evidence type="ECO:0000313" key="6">
    <source>
        <dbReference type="Proteomes" id="UP000289792"/>
    </source>
</evidence>
<dbReference type="InterPro" id="IPR029063">
    <property type="entry name" value="SAM-dependent_MTases_sf"/>
</dbReference>
<dbReference type="OrthoDB" id="9778208at2"/>
<organism evidence="5 6">
    <name type="scientific">Gelidibacter gilvus</name>
    <dbReference type="NCBI Taxonomy" id="59602"/>
    <lineage>
        <taxon>Bacteria</taxon>
        <taxon>Pseudomonadati</taxon>
        <taxon>Bacteroidota</taxon>
        <taxon>Flavobacteriia</taxon>
        <taxon>Flavobacteriales</taxon>
        <taxon>Flavobacteriaceae</taxon>
        <taxon>Gelidibacter</taxon>
    </lineage>
</organism>
<evidence type="ECO:0000256" key="1">
    <source>
        <dbReference type="ARBA" id="ARBA00022553"/>
    </source>
</evidence>
<evidence type="ECO:0000256" key="4">
    <source>
        <dbReference type="ARBA" id="ARBA00022691"/>
    </source>
</evidence>
<evidence type="ECO:0000256" key="2">
    <source>
        <dbReference type="ARBA" id="ARBA00022603"/>
    </source>
</evidence>
<evidence type="ECO:0000313" key="5">
    <source>
        <dbReference type="EMBL" id="RXJ49666.1"/>
    </source>
</evidence>
<keyword evidence="6" id="KW-1185">Reference proteome</keyword>
<dbReference type="PANTHER" id="PTHR32183:SF6">
    <property type="entry name" value="CYSTEINE SULFINATE DESULFINASE_CYSTEINE DESULFURASE AND RELATED ENZYMES"/>
    <property type="match status" value="1"/>
</dbReference>
<dbReference type="GO" id="GO:0032259">
    <property type="term" value="P:methylation"/>
    <property type="evidence" value="ECO:0007669"/>
    <property type="project" value="UniProtKB-KW"/>
</dbReference>
<protein>
    <submittedName>
        <fullName evidence="5">Methyltransferase domain-containing protein</fullName>
    </submittedName>
</protein>
<keyword evidence="4" id="KW-0949">S-adenosyl-L-methionine</keyword>
<dbReference type="CDD" id="cd02440">
    <property type="entry name" value="AdoMet_MTases"/>
    <property type="match status" value="1"/>
</dbReference>
<keyword evidence="2 5" id="KW-0489">Methyltransferase</keyword>
<name>A0A4V1LMU0_9FLAO</name>
<dbReference type="Proteomes" id="UP000289792">
    <property type="component" value="Unassembled WGS sequence"/>
</dbReference>
<evidence type="ECO:0000256" key="3">
    <source>
        <dbReference type="ARBA" id="ARBA00022679"/>
    </source>
</evidence>
<keyword evidence="3 5" id="KW-0808">Transferase</keyword>
<dbReference type="Gene3D" id="3.40.50.150">
    <property type="entry name" value="Vaccinia Virus protein VP39"/>
    <property type="match status" value="1"/>
</dbReference>
<comment type="caution">
    <text evidence="5">The sequence shown here is derived from an EMBL/GenBank/DDBJ whole genome shotgun (WGS) entry which is preliminary data.</text>
</comment>
<dbReference type="PANTHER" id="PTHR32183">
    <property type="match status" value="1"/>
</dbReference>
<dbReference type="SUPFAM" id="SSF53335">
    <property type="entry name" value="S-adenosyl-L-methionine-dependent methyltransferases"/>
    <property type="match status" value="1"/>
</dbReference>
<keyword evidence="1" id="KW-0597">Phosphoprotein</keyword>
<dbReference type="GO" id="GO:0008757">
    <property type="term" value="F:S-adenosylmethionine-dependent methyltransferase activity"/>
    <property type="evidence" value="ECO:0007669"/>
    <property type="project" value="InterPro"/>
</dbReference>
<dbReference type="RefSeq" id="WP_129017676.1">
    <property type="nucleotide sequence ID" value="NZ_SDDZ01000006.1"/>
</dbReference>
<dbReference type="AlphaFoldDB" id="A0A4V1LMU0"/>
<sequence length="194" mass="22453">MNLSEEFWDDRYINKDTRWDLGEISLPLKTYFDQLTNKNLKILIPGGGNSYEAEYLHQQGFKNVYVVDLSKTALSNIKRRVPSFPSSHLIHKNFFDLDMSFDIIIEQTFFCALNPNLRPSYTAKAAELLYKNGKIVGLLFNVPLNTDKPPFGGNRTEYLDYFKPHFEILLLEPSYNSHSARSGMELFVKVQKKS</sequence>